<evidence type="ECO:0000256" key="5">
    <source>
        <dbReference type="ARBA" id="ARBA00022832"/>
    </source>
</evidence>
<dbReference type="AlphaFoldDB" id="A0A7R9QJ77"/>
<dbReference type="PANTHER" id="PTHR11157:SF17">
    <property type="entry name" value="ELONGATION OF VERY LONG CHAIN FATTY ACIDS PROTEIN 6"/>
    <property type="match status" value="1"/>
</dbReference>
<dbReference type="Proteomes" id="UP000728032">
    <property type="component" value="Unassembled WGS sequence"/>
</dbReference>
<keyword evidence="3 10" id="KW-0808">Transferase</keyword>
<organism evidence="11">
    <name type="scientific">Oppiella nova</name>
    <dbReference type="NCBI Taxonomy" id="334625"/>
    <lineage>
        <taxon>Eukaryota</taxon>
        <taxon>Metazoa</taxon>
        <taxon>Ecdysozoa</taxon>
        <taxon>Arthropoda</taxon>
        <taxon>Chelicerata</taxon>
        <taxon>Arachnida</taxon>
        <taxon>Acari</taxon>
        <taxon>Acariformes</taxon>
        <taxon>Sarcoptiformes</taxon>
        <taxon>Oribatida</taxon>
        <taxon>Brachypylina</taxon>
        <taxon>Oppioidea</taxon>
        <taxon>Oppiidae</taxon>
        <taxon>Oppiella</taxon>
    </lineage>
</organism>
<feature type="transmembrane region" description="Helical" evidence="10">
    <location>
        <begin position="258"/>
        <end position="277"/>
    </location>
</feature>
<evidence type="ECO:0000256" key="1">
    <source>
        <dbReference type="ARBA" id="ARBA00004141"/>
    </source>
</evidence>
<evidence type="ECO:0000256" key="3">
    <source>
        <dbReference type="ARBA" id="ARBA00022679"/>
    </source>
</evidence>
<dbReference type="GO" id="GO:0030148">
    <property type="term" value="P:sphingolipid biosynthetic process"/>
    <property type="evidence" value="ECO:0007669"/>
    <property type="project" value="TreeGrafter"/>
</dbReference>
<keyword evidence="5 10" id="KW-0276">Fatty acid metabolism</keyword>
<keyword evidence="7 10" id="KW-0443">Lipid metabolism</keyword>
<dbReference type="OrthoDB" id="10259681at2759"/>
<dbReference type="GO" id="GO:0009922">
    <property type="term" value="F:fatty acid elongase activity"/>
    <property type="evidence" value="ECO:0007669"/>
    <property type="project" value="UniProtKB-EC"/>
</dbReference>
<dbReference type="EMBL" id="OC917799">
    <property type="protein sequence ID" value="CAD7648024.1"/>
    <property type="molecule type" value="Genomic_DNA"/>
</dbReference>
<comment type="catalytic activity">
    <reaction evidence="10">
        <text>a very-long-chain acyl-CoA + malonyl-CoA + H(+) = a very-long-chain 3-oxoacyl-CoA + CO2 + CoA</text>
        <dbReference type="Rhea" id="RHEA:32727"/>
        <dbReference type="ChEBI" id="CHEBI:15378"/>
        <dbReference type="ChEBI" id="CHEBI:16526"/>
        <dbReference type="ChEBI" id="CHEBI:57287"/>
        <dbReference type="ChEBI" id="CHEBI:57384"/>
        <dbReference type="ChEBI" id="CHEBI:90725"/>
        <dbReference type="ChEBI" id="CHEBI:90736"/>
        <dbReference type="EC" id="2.3.1.199"/>
    </reaction>
</comment>
<evidence type="ECO:0000256" key="10">
    <source>
        <dbReference type="RuleBase" id="RU361115"/>
    </source>
</evidence>
<dbReference type="Pfam" id="PF01151">
    <property type="entry name" value="ELO"/>
    <property type="match status" value="2"/>
</dbReference>
<keyword evidence="4 10" id="KW-0812">Transmembrane</keyword>
<evidence type="ECO:0000256" key="6">
    <source>
        <dbReference type="ARBA" id="ARBA00022989"/>
    </source>
</evidence>
<keyword evidence="8 10" id="KW-0472">Membrane</keyword>
<dbReference type="GO" id="GO:0034626">
    <property type="term" value="P:fatty acid elongation, polyunsaturated fatty acid"/>
    <property type="evidence" value="ECO:0007669"/>
    <property type="project" value="TreeGrafter"/>
</dbReference>
<comment type="subcellular location">
    <subcellularLocation>
        <location evidence="1">Membrane</location>
        <topology evidence="1">Multi-pass membrane protein</topology>
    </subcellularLocation>
</comment>
<gene>
    <name evidence="11" type="ORF">ONB1V03_LOCUS6554</name>
</gene>
<feature type="transmembrane region" description="Helical" evidence="10">
    <location>
        <begin position="215"/>
        <end position="238"/>
    </location>
</feature>
<dbReference type="GO" id="GO:0005789">
    <property type="term" value="C:endoplasmic reticulum membrane"/>
    <property type="evidence" value="ECO:0007669"/>
    <property type="project" value="TreeGrafter"/>
</dbReference>
<feature type="transmembrane region" description="Helical" evidence="10">
    <location>
        <begin position="185"/>
        <end position="203"/>
    </location>
</feature>
<proteinExistence type="inferred from homology"/>
<reference evidence="11" key="1">
    <citation type="submission" date="2020-11" db="EMBL/GenBank/DDBJ databases">
        <authorList>
            <person name="Tran Van P."/>
        </authorList>
    </citation>
    <scope>NUCLEOTIDE SEQUENCE</scope>
</reference>
<dbReference type="InterPro" id="IPR002076">
    <property type="entry name" value="ELO_fam"/>
</dbReference>
<sequence>MGSTGRSAIAVGIDWKDNHFLSKSGVKLNINLVSYGLTEDENQVIDEVISSLSYVFEFERNFDYKLTTQWMSDNWKISFYWIFTYLMLIFSGQQWMRNREPFQLRSTLFLWNLFLALFSITGTLRVLPEMVYVVREHGFAQSVCDNGFITRVNVSSVWSWLFVMSKVPELGDTLYAYGDVASTGRWYLGVNYMIHAIMYSYYAMRAINIKIPKPIAMFITSSQLIQMVFGVFATLYALHKKSNRFDCLLSYTTIYSAIFMYFSYFVLFFNFFYHSYIKRSKNKQKSN</sequence>
<name>A0A7R9QJ77_9ACAR</name>
<dbReference type="GO" id="GO:0034625">
    <property type="term" value="P:fatty acid elongation, monounsaturated fatty acid"/>
    <property type="evidence" value="ECO:0007669"/>
    <property type="project" value="TreeGrafter"/>
</dbReference>
<keyword evidence="2 10" id="KW-0444">Lipid biosynthesis</keyword>
<feature type="transmembrane region" description="Helical" evidence="10">
    <location>
        <begin position="108"/>
        <end position="127"/>
    </location>
</feature>
<evidence type="ECO:0000256" key="2">
    <source>
        <dbReference type="ARBA" id="ARBA00022516"/>
    </source>
</evidence>
<keyword evidence="6 10" id="KW-1133">Transmembrane helix</keyword>
<evidence type="ECO:0000256" key="8">
    <source>
        <dbReference type="ARBA" id="ARBA00023136"/>
    </source>
</evidence>
<evidence type="ECO:0000313" key="11">
    <source>
        <dbReference type="EMBL" id="CAD7648024.1"/>
    </source>
</evidence>
<feature type="transmembrane region" description="Helical" evidence="10">
    <location>
        <begin position="148"/>
        <end position="165"/>
    </location>
</feature>
<evidence type="ECO:0000256" key="4">
    <source>
        <dbReference type="ARBA" id="ARBA00022692"/>
    </source>
</evidence>
<dbReference type="GO" id="GO:0042761">
    <property type="term" value="P:very long-chain fatty acid biosynthetic process"/>
    <property type="evidence" value="ECO:0007669"/>
    <property type="project" value="TreeGrafter"/>
</dbReference>
<comment type="similarity">
    <text evidence="10">Belongs to the ELO family.</text>
</comment>
<keyword evidence="9 10" id="KW-0275">Fatty acid biosynthesis</keyword>
<feature type="transmembrane region" description="Helical" evidence="10">
    <location>
        <begin position="77"/>
        <end position="96"/>
    </location>
</feature>
<dbReference type="PANTHER" id="PTHR11157">
    <property type="entry name" value="FATTY ACID ACYL TRANSFERASE-RELATED"/>
    <property type="match status" value="1"/>
</dbReference>
<dbReference type="GO" id="GO:0019367">
    <property type="term" value="P:fatty acid elongation, saturated fatty acid"/>
    <property type="evidence" value="ECO:0007669"/>
    <property type="project" value="TreeGrafter"/>
</dbReference>
<accession>A0A7R9QJ77</accession>
<dbReference type="EC" id="2.3.1.199" evidence="10"/>
<evidence type="ECO:0000313" key="12">
    <source>
        <dbReference type="Proteomes" id="UP000728032"/>
    </source>
</evidence>
<evidence type="ECO:0000256" key="7">
    <source>
        <dbReference type="ARBA" id="ARBA00023098"/>
    </source>
</evidence>
<dbReference type="EMBL" id="CAJPVJ010002974">
    <property type="protein sequence ID" value="CAG2167042.1"/>
    <property type="molecule type" value="Genomic_DNA"/>
</dbReference>
<evidence type="ECO:0000256" key="9">
    <source>
        <dbReference type="ARBA" id="ARBA00023160"/>
    </source>
</evidence>
<protein>
    <recommendedName>
        <fullName evidence="10">Elongation of very long chain fatty acids protein</fullName>
        <ecNumber evidence="10">2.3.1.199</ecNumber>
    </recommendedName>
    <alternativeName>
        <fullName evidence="10">Very-long-chain 3-oxoacyl-CoA synthase</fullName>
    </alternativeName>
</protein>
<keyword evidence="12" id="KW-1185">Reference proteome</keyword>